<evidence type="ECO:0000256" key="8">
    <source>
        <dbReference type="SAM" id="Phobius"/>
    </source>
</evidence>
<feature type="transmembrane region" description="Helical" evidence="8">
    <location>
        <begin position="310"/>
        <end position="332"/>
    </location>
</feature>
<dbReference type="Pfam" id="PF00999">
    <property type="entry name" value="Na_H_Exchanger"/>
    <property type="match status" value="1"/>
</dbReference>
<evidence type="ECO:0000256" key="7">
    <source>
        <dbReference type="SAM" id="MobiDB-lite"/>
    </source>
</evidence>
<dbReference type="GO" id="GO:0015297">
    <property type="term" value="F:antiporter activity"/>
    <property type="evidence" value="ECO:0007669"/>
    <property type="project" value="InterPro"/>
</dbReference>
<feature type="transmembrane region" description="Helical" evidence="8">
    <location>
        <begin position="373"/>
        <end position="395"/>
    </location>
</feature>
<feature type="transmembrane region" description="Helical" evidence="8">
    <location>
        <begin position="6"/>
        <end position="23"/>
    </location>
</feature>
<keyword evidence="4 8" id="KW-1133">Transmembrane helix</keyword>
<proteinExistence type="predicted"/>
<dbReference type="PANTHER" id="PTHR32468">
    <property type="entry name" value="CATION/H + ANTIPORTER"/>
    <property type="match status" value="1"/>
</dbReference>
<feature type="transmembrane region" description="Helical" evidence="8">
    <location>
        <begin position="127"/>
        <end position="149"/>
    </location>
</feature>
<feature type="region of interest" description="Disordered" evidence="7">
    <location>
        <begin position="405"/>
        <end position="424"/>
    </location>
</feature>
<dbReference type="InterPro" id="IPR038770">
    <property type="entry name" value="Na+/solute_symporter_sf"/>
</dbReference>
<gene>
    <name evidence="10" type="ORF">AB5J49_26790</name>
</gene>
<evidence type="ECO:0000256" key="5">
    <source>
        <dbReference type="ARBA" id="ARBA00023065"/>
    </source>
</evidence>
<evidence type="ECO:0000256" key="6">
    <source>
        <dbReference type="ARBA" id="ARBA00023136"/>
    </source>
</evidence>
<keyword evidence="2" id="KW-0813">Transport</keyword>
<feature type="transmembrane region" description="Helical" evidence="8">
    <location>
        <begin position="161"/>
        <end position="184"/>
    </location>
</feature>
<feature type="transmembrane region" description="Helical" evidence="8">
    <location>
        <begin position="35"/>
        <end position="54"/>
    </location>
</feature>
<feature type="transmembrane region" description="Helical" evidence="8">
    <location>
        <begin position="98"/>
        <end position="121"/>
    </location>
</feature>
<keyword evidence="3 8" id="KW-0812">Transmembrane</keyword>
<feature type="transmembrane region" description="Helical" evidence="8">
    <location>
        <begin position="196"/>
        <end position="216"/>
    </location>
</feature>
<dbReference type="PANTHER" id="PTHR32468:SF0">
    <property type="entry name" value="K(+)_H(+) ANTIPORTER 1"/>
    <property type="match status" value="1"/>
</dbReference>
<dbReference type="RefSeq" id="WP_369171290.1">
    <property type="nucleotide sequence ID" value="NZ_CP163439.1"/>
</dbReference>
<feature type="transmembrane region" description="Helical" evidence="8">
    <location>
        <begin position="236"/>
        <end position="265"/>
    </location>
</feature>
<feature type="domain" description="Cation/H+ exchanger transmembrane" evidence="9">
    <location>
        <begin position="18"/>
        <end position="396"/>
    </location>
</feature>
<dbReference type="Gene3D" id="1.20.1530.20">
    <property type="match status" value="1"/>
</dbReference>
<evidence type="ECO:0000256" key="4">
    <source>
        <dbReference type="ARBA" id="ARBA00022989"/>
    </source>
</evidence>
<comment type="subcellular location">
    <subcellularLocation>
        <location evidence="1">Membrane</location>
        <topology evidence="1">Multi-pass membrane protein</topology>
    </subcellularLocation>
</comment>
<dbReference type="InterPro" id="IPR006153">
    <property type="entry name" value="Cation/H_exchanger_TM"/>
</dbReference>
<evidence type="ECO:0000256" key="3">
    <source>
        <dbReference type="ARBA" id="ARBA00022692"/>
    </source>
</evidence>
<dbReference type="InterPro" id="IPR050794">
    <property type="entry name" value="CPA2_transporter"/>
</dbReference>
<keyword evidence="6 8" id="KW-0472">Membrane</keyword>
<dbReference type="EMBL" id="CP163439">
    <property type="protein sequence ID" value="XDQ36652.1"/>
    <property type="molecule type" value="Genomic_DNA"/>
</dbReference>
<dbReference type="GO" id="GO:1902600">
    <property type="term" value="P:proton transmembrane transport"/>
    <property type="evidence" value="ECO:0007669"/>
    <property type="project" value="InterPro"/>
</dbReference>
<feature type="transmembrane region" description="Helical" evidence="8">
    <location>
        <begin position="66"/>
        <end position="86"/>
    </location>
</feature>
<sequence>MTEFQTAVLLADIALIVAVARVAGWCARRLGQPSVIGEIAAGVLLGPTLLDGAVADTFFPAEIRPYLGAVAGLGLVLFMFVIGLEFDFGRLRGSGRVTGAAVVGSTLVPFALGVLLGTYLLRSYATADHLAFVLFIGVAVSVTAFPVLARILADRGMNGTWLGAVALSAAAFCDLAAWTTLAGLQALAGASGAHPWRVLLVVPYGLALALGVRPLLARFLTRRGTDAPLSAGDVTVVVTGALGSAAVTQLLGLHFVIGAFLFGLVMPRLHHAGHEGLLRYTEPMTALLLPVYFIVAGLKVDLSGIGADGLVQLGWIMVVAVTGKFAGTWLGARSQGLPARGSAVLASLMNTRGLTELVALGVGLEAGLLDERLYSLFVVMAVVTTVMTGPLLTWLMGRGDETPTMLDPDLVGRPRERAVAGTSR</sequence>
<evidence type="ECO:0000313" key="10">
    <source>
        <dbReference type="EMBL" id="XDQ36652.1"/>
    </source>
</evidence>
<feature type="transmembrane region" description="Helical" evidence="8">
    <location>
        <begin position="277"/>
        <end position="298"/>
    </location>
</feature>
<accession>A0AB39Q2U8</accession>
<reference evidence="10" key="1">
    <citation type="submission" date="2024-07" db="EMBL/GenBank/DDBJ databases">
        <authorList>
            <person name="Yu S.T."/>
        </authorList>
    </citation>
    <scope>NUCLEOTIDE SEQUENCE</scope>
    <source>
        <strain evidence="10">R28</strain>
    </source>
</reference>
<protein>
    <submittedName>
        <fullName evidence="10">Cation:proton antiporter</fullName>
    </submittedName>
</protein>
<evidence type="ECO:0000259" key="9">
    <source>
        <dbReference type="Pfam" id="PF00999"/>
    </source>
</evidence>
<dbReference type="GO" id="GO:0016020">
    <property type="term" value="C:membrane"/>
    <property type="evidence" value="ECO:0007669"/>
    <property type="project" value="UniProtKB-SubCell"/>
</dbReference>
<dbReference type="AlphaFoldDB" id="A0AB39Q2U8"/>
<evidence type="ECO:0000256" key="1">
    <source>
        <dbReference type="ARBA" id="ARBA00004141"/>
    </source>
</evidence>
<evidence type="ECO:0000256" key="2">
    <source>
        <dbReference type="ARBA" id="ARBA00022448"/>
    </source>
</evidence>
<name>A0AB39Q2U8_9ACTN</name>
<keyword evidence="5" id="KW-0406">Ion transport</keyword>
<organism evidence="10">
    <name type="scientific">Streptomyces sp. R28</name>
    <dbReference type="NCBI Taxonomy" id="3238628"/>
    <lineage>
        <taxon>Bacteria</taxon>
        <taxon>Bacillati</taxon>
        <taxon>Actinomycetota</taxon>
        <taxon>Actinomycetes</taxon>
        <taxon>Kitasatosporales</taxon>
        <taxon>Streptomycetaceae</taxon>
        <taxon>Streptomyces</taxon>
    </lineage>
</organism>